<reference evidence="2" key="1">
    <citation type="submission" date="2025-08" db="UniProtKB">
        <authorList>
            <consortium name="Ensembl"/>
        </authorList>
    </citation>
    <scope>IDENTIFICATION</scope>
</reference>
<dbReference type="InterPro" id="IPR032471">
    <property type="entry name" value="AGRL2-4_GAIN_subdom_A"/>
</dbReference>
<dbReference type="STRING" id="30732.ENSOMEP00000014004"/>
<feature type="domain" description="AGRL2-4 GAIN subdomain A" evidence="1">
    <location>
        <begin position="11"/>
        <end position="59"/>
    </location>
</feature>
<accession>A0A3B3C8T1</accession>
<dbReference type="Proteomes" id="UP000261560">
    <property type="component" value="Unplaced"/>
</dbReference>
<dbReference type="Pfam" id="PF16489">
    <property type="entry name" value="GAIN"/>
    <property type="match status" value="1"/>
</dbReference>
<sequence length="143" mass="15697">GGVKELHVAPNLSFFQNLVRAGSAILDPNTKEHWDQIQRSDGGTARLLRSFEEYANTLAQNVRKTYLKPFTIVTDNMSKCFKAPVCRYVWGLTFLCPSSLVCFSSNCGLPGCVRPTEGHLTALPGHPGVLPQGARLLRSIPQV</sequence>
<proteinExistence type="predicted"/>
<dbReference type="Ensembl" id="ENSOMET00000021788.1">
    <property type="protein sequence ID" value="ENSOMEP00000014004.1"/>
    <property type="gene ID" value="ENSOMEG00000015478.1"/>
</dbReference>
<evidence type="ECO:0000313" key="3">
    <source>
        <dbReference type="Proteomes" id="UP000261560"/>
    </source>
</evidence>
<protein>
    <recommendedName>
        <fullName evidence="1">AGRL2-4 GAIN subdomain A domain-containing protein</fullName>
    </recommendedName>
</protein>
<dbReference type="AlphaFoldDB" id="A0A3B3C8T1"/>
<evidence type="ECO:0000259" key="1">
    <source>
        <dbReference type="Pfam" id="PF16489"/>
    </source>
</evidence>
<dbReference type="GeneTree" id="ENSGT00940000159839"/>
<dbReference type="Gene3D" id="1.25.40.610">
    <property type="match status" value="1"/>
</dbReference>
<name>A0A3B3C8T1_ORYME</name>
<dbReference type="PaxDb" id="30732-ENSOMEP00000014004"/>
<organism evidence="2 3">
    <name type="scientific">Oryzias melastigma</name>
    <name type="common">Marine medaka</name>
    <dbReference type="NCBI Taxonomy" id="30732"/>
    <lineage>
        <taxon>Eukaryota</taxon>
        <taxon>Metazoa</taxon>
        <taxon>Chordata</taxon>
        <taxon>Craniata</taxon>
        <taxon>Vertebrata</taxon>
        <taxon>Euteleostomi</taxon>
        <taxon>Actinopterygii</taxon>
        <taxon>Neopterygii</taxon>
        <taxon>Teleostei</taxon>
        <taxon>Neoteleostei</taxon>
        <taxon>Acanthomorphata</taxon>
        <taxon>Ovalentaria</taxon>
        <taxon>Atherinomorphae</taxon>
        <taxon>Beloniformes</taxon>
        <taxon>Adrianichthyidae</taxon>
        <taxon>Oryziinae</taxon>
        <taxon>Oryzias</taxon>
    </lineage>
</organism>
<keyword evidence="3" id="KW-1185">Reference proteome</keyword>
<evidence type="ECO:0000313" key="2">
    <source>
        <dbReference type="Ensembl" id="ENSOMEP00000014004.1"/>
    </source>
</evidence>
<reference evidence="2" key="2">
    <citation type="submission" date="2025-09" db="UniProtKB">
        <authorList>
            <consortium name="Ensembl"/>
        </authorList>
    </citation>
    <scope>IDENTIFICATION</scope>
</reference>